<sequence>MKLKTLIRVQLQTLLPGALIYWGAILVLTAGLNLLLTKMGGAVSGGTLISLNVVYLLIICRHVNGWADFGFQNGISRRNMWRATLLTWLPQTILLVAGQSIWNLVMSLQAGSGFAHGWWQSMMLIELGYKGTLNAPAVLATIIFEMLLLGVFFQLGQLIALGTRANLAASVGVVVALVLAIAVLINRTTAFWANNDNALALFVRRLTNGGTASTPWLAVLALLILDALFAAGAGLIYRRLRVR</sequence>
<evidence type="ECO:0000313" key="2">
    <source>
        <dbReference type="EMBL" id="MFD1432295.1"/>
    </source>
</evidence>
<feature type="transmembrane region" description="Helical" evidence="1">
    <location>
        <begin position="12"/>
        <end position="36"/>
    </location>
</feature>
<accession>A0ABW4CN07</accession>
<evidence type="ECO:0008006" key="4">
    <source>
        <dbReference type="Google" id="ProtNLM"/>
    </source>
</evidence>
<feature type="transmembrane region" description="Helical" evidence="1">
    <location>
        <begin position="133"/>
        <end position="153"/>
    </location>
</feature>
<keyword evidence="1" id="KW-0472">Membrane</keyword>
<keyword evidence="1" id="KW-1133">Transmembrane helix</keyword>
<organism evidence="2 3">
    <name type="scientific">Lacticaseibacillus yichunensis</name>
    <dbReference type="NCBI Taxonomy" id="2486015"/>
    <lineage>
        <taxon>Bacteria</taxon>
        <taxon>Bacillati</taxon>
        <taxon>Bacillota</taxon>
        <taxon>Bacilli</taxon>
        <taxon>Lactobacillales</taxon>
        <taxon>Lactobacillaceae</taxon>
        <taxon>Lacticaseibacillus</taxon>
    </lineage>
</organism>
<feature type="transmembrane region" description="Helical" evidence="1">
    <location>
        <begin position="42"/>
        <end position="60"/>
    </location>
</feature>
<name>A0ABW4CN07_9LACO</name>
<dbReference type="EMBL" id="JBHTOG010000031">
    <property type="protein sequence ID" value="MFD1432295.1"/>
    <property type="molecule type" value="Genomic_DNA"/>
</dbReference>
<comment type="caution">
    <text evidence="2">The sequence shown here is derived from an EMBL/GenBank/DDBJ whole genome shotgun (WGS) entry which is preliminary data.</text>
</comment>
<dbReference type="RefSeq" id="WP_125696683.1">
    <property type="nucleotide sequence ID" value="NZ_JBHTOG010000031.1"/>
</dbReference>
<protein>
    <recommendedName>
        <fullName evidence="4">ABC transporter permease</fullName>
    </recommendedName>
</protein>
<keyword evidence="1" id="KW-0812">Transmembrane</keyword>
<feature type="transmembrane region" description="Helical" evidence="1">
    <location>
        <begin position="81"/>
        <end position="102"/>
    </location>
</feature>
<feature type="transmembrane region" description="Helical" evidence="1">
    <location>
        <begin position="165"/>
        <end position="185"/>
    </location>
</feature>
<keyword evidence="3" id="KW-1185">Reference proteome</keyword>
<reference evidence="3" key="1">
    <citation type="journal article" date="2019" name="Int. J. Syst. Evol. Microbiol.">
        <title>The Global Catalogue of Microorganisms (GCM) 10K type strain sequencing project: providing services to taxonomists for standard genome sequencing and annotation.</title>
        <authorList>
            <consortium name="The Broad Institute Genomics Platform"/>
            <consortium name="The Broad Institute Genome Sequencing Center for Infectious Disease"/>
            <person name="Wu L."/>
            <person name="Ma J."/>
        </authorList>
    </citation>
    <scope>NUCLEOTIDE SEQUENCE [LARGE SCALE GENOMIC DNA]</scope>
    <source>
        <strain evidence="3">CCM 8947</strain>
    </source>
</reference>
<gene>
    <name evidence="2" type="ORF">ACFQ47_06305</name>
</gene>
<dbReference type="Proteomes" id="UP001597192">
    <property type="component" value="Unassembled WGS sequence"/>
</dbReference>
<proteinExistence type="predicted"/>
<feature type="transmembrane region" description="Helical" evidence="1">
    <location>
        <begin position="216"/>
        <end position="237"/>
    </location>
</feature>
<evidence type="ECO:0000313" key="3">
    <source>
        <dbReference type="Proteomes" id="UP001597192"/>
    </source>
</evidence>
<evidence type="ECO:0000256" key="1">
    <source>
        <dbReference type="SAM" id="Phobius"/>
    </source>
</evidence>